<feature type="coiled-coil region" evidence="1">
    <location>
        <begin position="58"/>
        <end position="106"/>
    </location>
</feature>
<dbReference type="EMBL" id="LXQA010189683">
    <property type="protein sequence ID" value="MCI31747.1"/>
    <property type="molecule type" value="Genomic_DNA"/>
</dbReference>
<dbReference type="AlphaFoldDB" id="A0A392R688"/>
<evidence type="ECO:0000256" key="1">
    <source>
        <dbReference type="SAM" id="Coils"/>
    </source>
</evidence>
<dbReference type="Proteomes" id="UP000265520">
    <property type="component" value="Unassembled WGS sequence"/>
</dbReference>
<name>A0A392R688_9FABA</name>
<comment type="caution">
    <text evidence="2">The sequence shown here is derived from an EMBL/GenBank/DDBJ whole genome shotgun (WGS) entry which is preliminary data.</text>
</comment>
<protein>
    <submittedName>
        <fullName evidence="2">Uncharacterized protein</fullName>
    </submittedName>
</protein>
<evidence type="ECO:0000313" key="3">
    <source>
        <dbReference type="Proteomes" id="UP000265520"/>
    </source>
</evidence>
<reference evidence="2 3" key="1">
    <citation type="journal article" date="2018" name="Front. Plant Sci.">
        <title>Red Clover (Trifolium pratense) and Zigzag Clover (T. medium) - A Picture of Genomic Similarities and Differences.</title>
        <authorList>
            <person name="Dluhosova J."/>
            <person name="Istvanek J."/>
            <person name="Nedelnik J."/>
            <person name="Repkova J."/>
        </authorList>
    </citation>
    <scope>NUCLEOTIDE SEQUENCE [LARGE SCALE GENOMIC DNA]</scope>
    <source>
        <strain evidence="3">cv. 10/8</strain>
        <tissue evidence="2">Leaf</tissue>
    </source>
</reference>
<proteinExistence type="predicted"/>
<organism evidence="2 3">
    <name type="scientific">Trifolium medium</name>
    <dbReference type="NCBI Taxonomy" id="97028"/>
    <lineage>
        <taxon>Eukaryota</taxon>
        <taxon>Viridiplantae</taxon>
        <taxon>Streptophyta</taxon>
        <taxon>Embryophyta</taxon>
        <taxon>Tracheophyta</taxon>
        <taxon>Spermatophyta</taxon>
        <taxon>Magnoliopsida</taxon>
        <taxon>eudicotyledons</taxon>
        <taxon>Gunneridae</taxon>
        <taxon>Pentapetalae</taxon>
        <taxon>rosids</taxon>
        <taxon>fabids</taxon>
        <taxon>Fabales</taxon>
        <taxon>Fabaceae</taxon>
        <taxon>Papilionoideae</taxon>
        <taxon>50 kb inversion clade</taxon>
        <taxon>NPAAA clade</taxon>
        <taxon>Hologalegina</taxon>
        <taxon>IRL clade</taxon>
        <taxon>Trifolieae</taxon>
        <taxon>Trifolium</taxon>
    </lineage>
</organism>
<keyword evidence="1" id="KW-0175">Coiled coil</keyword>
<accession>A0A392R688</accession>
<sequence>MYGKTQAALLISERDSELENNLKTNRELLDTAISNLGAYIETGNLDIRARQEKLKPLCQQAQEREDKAIQEAESLAKKRDLVQEELENEKLKLSKLQEEIEKDENQLFYAEVC</sequence>
<evidence type="ECO:0000313" key="2">
    <source>
        <dbReference type="EMBL" id="MCI31747.1"/>
    </source>
</evidence>
<keyword evidence="3" id="KW-1185">Reference proteome</keyword>